<name>A0A1C4Z3R8_9ACTN</name>
<sequence length="139" mass="15241">MSFEVDFNWASQAVIETVAVPFPSLETSPDVVVADPAVPQLAFQQSGPVTVTMLGCGRWNRDTSYRFNAGCNPQPHHAAEVGEIGVLFAAEAQRLEDWFLQRYPTSNPVVLKNGGKWNLVLTRNGAVFNFHVGVRPDLG</sequence>
<reference evidence="2" key="1">
    <citation type="submission" date="2016-06" db="EMBL/GenBank/DDBJ databases">
        <authorList>
            <person name="Varghese N."/>
            <person name="Submissions Spin"/>
        </authorList>
    </citation>
    <scope>NUCLEOTIDE SEQUENCE [LARGE SCALE GENOMIC DNA]</scope>
    <source>
        <strain evidence="2">DSM 44100</strain>
    </source>
</reference>
<dbReference type="EMBL" id="FMCU01000008">
    <property type="protein sequence ID" value="SCF27556.1"/>
    <property type="molecule type" value="Genomic_DNA"/>
</dbReference>
<dbReference type="AlphaFoldDB" id="A0A1C4Z3R8"/>
<dbReference type="OrthoDB" id="3385919at2"/>
<dbReference type="Proteomes" id="UP000198797">
    <property type="component" value="Unassembled WGS sequence"/>
</dbReference>
<protein>
    <submittedName>
        <fullName evidence="1">Uncharacterized protein</fullName>
    </submittedName>
</protein>
<dbReference type="RefSeq" id="WP_091247137.1">
    <property type="nucleotide sequence ID" value="NZ_FMCU01000008.1"/>
</dbReference>
<keyword evidence="2" id="KW-1185">Reference proteome</keyword>
<proteinExistence type="predicted"/>
<organism evidence="1 2">
    <name type="scientific">Micromonospora matsumotoense</name>
    <dbReference type="NCBI Taxonomy" id="121616"/>
    <lineage>
        <taxon>Bacteria</taxon>
        <taxon>Bacillati</taxon>
        <taxon>Actinomycetota</taxon>
        <taxon>Actinomycetes</taxon>
        <taxon>Micromonosporales</taxon>
        <taxon>Micromonosporaceae</taxon>
        <taxon>Micromonospora</taxon>
    </lineage>
</organism>
<dbReference type="STRING" id="121616.GA0070216_108119"/>
<gene>
    <name evidence="1" type="ORF">GA0070216_108119</name>
</gene>
<evidence type="ECO:0000313" key="2">
    <source>
        <dbReference type="Proteomes" id="UP000198797"/>
    </source>
</evidence>
<accession>A0A1C4Z3R8</accession>
<evidence type="ECO:0000313" key="1">
    <source>
        <dbReference type="EMBL" id="SCF27556.1"/>
    </source>
</evidence>